<dbReference type="PANTHER" id="PTHR24186">
    <property type="entry name" value="PROTEIN PHOSPHATASE 1 REGULATORY SUBUNIT"/>
    <property type="match status" value="1"/>
</dbReference>
<dbReference type="SMART" id="SM00248">
    <property type="entry name" value="ANK"/>
    <property type="match status" value="3"/>
</dbReference>
<sequence>MACSRLRNMVFTKFALKDESDPSVRDQLSEIVTFISTVLKELKDKNLLQKLFKQKDARGRTILQVFVASKYPIANENKTWVEDEFRKVLEILPPECVNACDSVGRTVLHWAVAHHSCWAVKILVESGKADLCTTCKTAHFKDVTALHLAVINDCDDCASHLLESNCNLNQLSLSMGIDISFGSHSQKKWRPLDLAIIMARVKLARRMRQVVEYEVLYPSKKNYCLHLAASSGDLEILQLFLCKEFVDHLNSSYKSDSETDLEEYPPPLHFAVHEKSPVVNFPEELEVFDRLRTIRDFLSPESLLSSEEDLEAKGKYARWGGPRYYADDIERQGCINLLLQAGADIWAKDKMGNWADPGATASTKARLRWYERVAKETDNIRKQLNAAGTGIAVVAALVATASFVGPLQPPLSYVSMPSGPTTIDLGVQETQFMIRVFVVSNSLSFYLAIASIMLAIVPSLPIPQDGLLFGVREELQRSRKTVSIAIAMLLSSIISVLISFAASSLAVVHRQRKGLTLYTTLAGGLACIVVIFFFSLRLLRLILTKNTLIINLYETFSRL</sequence>
<dbReference type="InterPro" id="IPR036770">
    <property type="entry name" value="Ankyrin_rpt-contain_sf"/>
</dbReference>
<dbReference type="Pfam" id="PF12796">
    <property type="entry name" value="Ank_2"/>
    <property type="match status" value="1"/>
</dbReference>
<evidence type="ECO:0000313" key="1">
    <source>
        <dbReference type="EMBL" id="CAK9261856.1"/>
    </source>
</evidence>
<reference evidence="1" key="1">
    <citation type="submission" date="2024-02" db="EMBL/GenBank/DDBJ databases">
        <authorList>
            <consortium name="ELIXIR-Norway"/>
            <consortium name="Elixir Norway"/>
        </authorList>
    </citation>
    <scope>NUCLEOTIDE SEQUENCE</scope>
</reference>
<protein>
    <submittedName>
        <fullName evidence="1">Uncharacterized protein</fullName>
    </submittedName>
</protein>
<gene>
    <name evidence="1" type="ORF">CSSPJE1EN1_LOCUS7334</name>
</gene>
<accession>A0ABP0W6M1</accession>
<dbReference type="Pfam" id="PF00023">
    <property type="entry name" value="Ank"/>
    <property type="match status" value="1"/>
</dbReference>
<organism evidence="1 2">
    <name type="scientific">Sphagnum jensenii</name>
    <dbReference type="NCBI Taxonomy" id="128206"/>
    <lineage>
        <taxon>Eukaryota</taxon>
        <taxon>Viridiplantae</taxon>
        <taxon>Streptophyta</taxon>
        <taxon>Embryophyta</taxon>
        <taxon>Bryophyta</taxon>
        <taxon>Sphagnophytina</taxon>
        <taxon>Sphagnopsida</taxon>
        <taxon>Sphagnales</taxon>
        <taxon>Sphagnaceae</taxon>
        <taxon>Sphagnum</taxon>
    </lineage>
</organism>
<name>A0ABP0W6M1_9BRYO</name>
<dbReference type="InterPro" id="IPR026961">
    <property type="entry name" value="PGG_dom"/>
</dbReference>
<dbReference type="SUPFAM" id="SSF48403">
    <property type="entry name" value="Ankyrin repeat"/>
    <property type="match status" value="1"/>
</dbReference>
<keyword evidence="2" id="KW-1185">Reference proteome</keyword>
<dbReference type="Pfam" id="PF13962">
    <property type="entry name" value="PGG"/>
    <property type="match status" value="1"/>
</dbReference>
<proteinExistence type="predicted"/>
<dbReference type="Gene3D" id="1.25.40.20">
    <property type="entry name" value="Ankyrin repeat-containing domain"/>
    <property type="match status" value="2"/>
</dbReference>
<dbReference type="Proteomes" id="UP001497444">
    <property type="component" value="Chromosome 14"/>
</dbReference>
<dbReference type="EMBL" id="OZ020109">
    <property type="protein sequence ID" value="CAK9261856.1"/>
    <property type="molecule type" value="Genomic_DNA"/>
</dbReference>
<dbReference type="PANTHER" id="PTHR24186:SF38">
    <property type="entry name" value="ANKYRIN REPEAT FAMILY PROTEIN"/>
    <property type="match status" value="1"/>
</dbReference>
<evidence type="ECO:0000313" key="2">
    <source>
        <dbReference type="Proteomes" id="UP001497444"/>
    </source>
</evidence>
<dbReference type="InterPro" id="IPR002110">
    <property type="entry name" value="Ankyrin_rpt"/>
</dbReference>